<protein>
    <submittedName>
        <fullName evidence="1">Uncharacterized protein</fullName>
    </submittedName>
</protein>
<gene>
    <name evidence="1" type="ORF">GFL91_34410</name>
</gene>
<comment type="caution">
    <text evidence="1">The sequence shown here is derived from an EMBL/GenBank/DDBJ whole genome shotgun (WGS) entry which is preliminary data.</text>
</comment>
<evidence type="ECO:0000313" key="2">
    <source>
        <dbReference type="Proteomes" id="UP000662259"/>
    </source>
</evidence>
<accession>A0A8I2KIW7</accession>
<proteinExistence type="predicted"/>
<dbReference type="AlphaFoldDB" id="A0A8I2KIW7"/>
<reference evidence="1" key="1">
    <citation type="submission" date="2019-10" db="EMBL/GenBank/DDBJ databases">
        <title>Rhizobium leguminosarum symbiovar viciae collection.</title>
        <authorList>
            <person name="Boivin S."/>
            <person name="Lepetit M."/>
        </authorList>
    </citation>
    <scope>NUCLEOTIDE SEQUENCE</scope>
    <source>
        <strain evidence="1">L143</strain>
    </source>
</reference>
<sequence length="144" mass="16243">MRQRSANFSSLLDHDAEKLARFSDAIMLYFFELDANSDLTPIRPKSKSASGGLIEIKESDFRLPFLREFPTACALVSDLSFRCRPDSAERNGFGRLRYCSIVSDGERKQREGVVYGGISNSGDRCISQLNRYGLRYTTGGIHLY</sequence>
<dbReference type="Proteomes" id="UP000662259">
    <property type="component" value="Unassembled WGS sequence"/>
</dbReference>
<name>A0A8I2KIW7_RHILV</name>
<evidence type="ECO:0000313" key="1">
    <source>
        <dbReference type="EMBL" id="NKM49933.1"/>
    </source>
</evidence>
<organism evidence="1 2">
    <name type="scientific">Rhizobium leguminosarum bv. viciae</name>
    <dbReference type="NCBI Taxonomy" id="387"/>
    <lineage>
        <taxon>Bacteria</taxon>
        <taxon>Pseudomonadati</taxon>
        <taxon>Pseudomonadota</taxon>
        <taxon>Alphaproteobacteria</taxon>
        <taxon>Hyphomicrobiales</taxon>
        <taxon>Rhizobiaceae</taxon>
        <taxon>Rhizobium/Agrobacterium group</taxon>
        <taxon>Rhizobium</taxon>
    </lineage>
</organism>
<dbReference type="EMBL" id="WIEZ01000028">
    <property type="protein sequence ID" value="NKM49933.1"/>
    <property type="molecule type" value="Genomic_DNA"/>
</dbReference>